<evidence type="ECO:0000256" key="3">
    <source>
        <dbReference type="SAM" id="SignalP"/>
    </source>
</evidence>
<evidence type="ECO:0000259" key="5">
    <source>
        <dbReference type="PROSITE" id="PS51781"/>
    </source>
</evidence>
<dbReference type="SUPFAM" id="SSF54001">
    <property type="entry name" value="Cysteine proteinases"/>
    <property type="match status" value="1"/>
</dbReference>
<dbReference type="AlphaFoldDB" id="G0RZV3"/>
<reference evidence="6 7" key="1">
    <citation type="journal article" date="2011" name="Cell">
        <title>Insight into structure and assembly of the nuclear pore complex by utilizing the genome of a eukaryotic thermophile.</title>
        <authorList>
            <person name="Amlacher S."/>
            <person name="Sarges P."/>
            <person name="Flemming D."/>
            <person name="van Noort V."/>
            <person name="Kunze R."/>
            <person name="Devos D.P."/>
            <person name="Arumugam M."/>
            <person name="Bork P."/>
            <person name="Hurt E."/>
        </authorList>
    </citation>
    <scope>NUCLEOTIDE SEQUENCE [LARGE SCALE GENOMIC DNA]</scope>
    <source>
        <strain evidence="7">DSM 1495 / CBS 144.50 / IMI 039719</strain>
    </source>
</reference>
<dbReference type="KEGG" id="cthr:CTHT_0004320"/>
<dbReference type="Gene3D" id="3.90.1720.10">
    <property type="entry name" value="endopeptidase domain like (from Nostoc punctiforme)"/>
    <property type="match status" value="1"/>
</dbReference>
<feature type="signal peptide" evidence="3">
    <location>
        <begin position="1"/>
        <end position="21"/>
    </location>
</feature>
<name>G0RZV3_CHATD</name>
<feature type="domain" description="SH3b" evidence="5">
    <location>
        <begin position="19"/>
        <end position="99"/>
    </location>
</feature>
<dbReference type="InterPro" id="IPR007921">
    <property type="entry name" value="CHAP_dom"/>
</dbReference>
<dbReference type="OrthoDB" id="5358886at2759"/>
<dbReference type="HOGENOM" id="CLU_1176107_0_0_1"/>
<dbReference type="EC" id="3.5.1.28" evidence="2"/>
<feature type="domain" description="Peptidase C51" evidence="4">
    <location>
        <begin position="107"/>
        <end position="234"/>
    </location>
</feature>
<protein>
    <recommendedName>
        <fullName evidence="2">N-acetylmuramoyl-L-alanine amidase</fullName>
        <ecNumber evidence="2">3.5.1.28</ecNumber>
    </recommendedName>
</protein>
<dbReference type="Proteomes" id="UP000008066">
    <property type="component" value="Unassembled WGS sequence"/>
</dbReference>
<dbReference type="GO" id="GO:0008745">
    <property type="term" value="F:N-acetylmuramoyl-L-alanine amidase activity"/>
    <property type="evidence" value="ECO:0007669"/>
    <property type="project" value="UniProtKB-EC"/>
</dbReference>
<dbReference type="RefSeq" id="XP_006690973.1">
    <property type="nucleotide sequence ID" value="XM_006690910.1"/>
</dbReference>
<dbReference type="PROSITE" id="PS50911">
    <property type="entry name" value="CHAP"/>
    <property type="match status" value="1"/>
</dbReference>
<evidence type="ECO:0000313" key="7">
    <source>
        <dbReference type="Proteomes" id="UP000008066"/>
    </source>
</evidence>
<dbReference type="OMA" id="NANTWDE"/>
<dbReference type="EMBL" id="GL988032">
    <property type="protein sequence ID" value="EGS23731.1"/>
    <property type="molecule type" value="Genomic_DNA"/>
</dbReference>
<evidence type="ECO:0000259" key="4">
    <source>
        <dbReference type="PROSITE" id="PS50911"/>
    </source>
</evidence>
<evidence type="ECO:0000313" key="6">
    <source>
        <dbReference type="EMBL" id="EGS23731.1"/>
    </source>
</evidence>
<dbReference type="Gene3D" id="2.30.30.40">
    <property type="entry name" value="SH3 Domains"/>
    <property type="match status" value="1"/>
</dbReference>
<dbReference type="GeneID" id="18254470"/>
<keyword evidence="3" id="KW-0732">Signal</keyword>
<keyword evidence="7" id="KW-1185">Reference proteome</keyword>
<dbReference type="PROSITE" id="PS51781">
    <property type="entry name" value="SH3B"/>
    <property type="match status" value="1"/>
</dbReference>
<dbReference type="InterPro" id="IPR003646">
    <property type="entry name" value="SH3-like_bac-type"/>
</dbReference>
<dbReference type="InterPro" id="IPR038765">
    <property type="entry name" value="Papain-like_cys_pep_sf"/>
</dbReference>
<comment type="catalytic activity">
    <reaction evidence="1">
        <text>Hydrolyzes the link between N-acetylmuramoyl residues and L-amino acid residues in certain cell-wall glycopeptides.</text>
        <dbReference type="EC" id="3.5.1.28"/>
    </reaction>
</comment>
<proteinExistence type="predicted"/>
<dbReference type="STRING" id="759272.G0RZV3"/>
<accession>G0RZV3</accession>
<dbReference type="eggNOG" id="ENOG502SI9P">
    <property type="taxonomic scope" value="Eukaryota"/>
</dbReference>
<dbReference type="Pfam" id="PF05257">
    <property type="entry name" value="CHAP"/>
    <property type="match status" value="1"/>
</dbReference>
<gene>
    <name evidence="6" type="ORF">CTHT_0004320</name>
</gene>
<feature type="chain" id="PRO_5003409165" description="N-acetylmuramoyl-L-alanine amidase" evidence="3">
    <location>
        <begin position="22"/>
        <end position="237"/>
    </location>
</feature>
<evidence type="ECO:0000256" key="1">
    <source>
        <dbReference type="ARBA" id="ARBA00001561"/>
    </source>
</evidence>
<sequence>MKFSIIAGFLQALALTSLVEGYKITGNNVNCRSGPGTSYSVKKTYAKGTDVKITCQTTGTNINGNNIWDKTSDGCYVSDYYVKTGTNGYVTTKCSSSGSGNSASIPGPMTDDYPYKSSCGGVDPWNYYKCQCTSFVAWRINKRLGIKFTNRYKGGTWGNANQWDDAAKKVGVKVDNNPKPGCIAQTDNGGGGYGHVAWVAAVNGDKVTIEEYNYAKPKGYGKRTVPKSTFKYIHIKV</sequence>
<evidence type="ECO:0000256" key="2">
    <source>
        <dbReference type="ARBA" id="ARBA00011901"/>
    </source>
</evidence>
<organism evidence="7">
    <name type="scientific">Chaetomium thermophilum (strain DSM 1495 / CBS 144.50 / IMI 039719)</name>
    <name type="common">Thermochaetoides thermophila</name>
    <dbReference type="NCBI Taxonomy" id="759272"/>
    <lineage>
        <taxon>Eukaryota</taxon>
        <taxon>Fungi</taxon>
        <taxon>Dikarya</taxon>
        <taxon>Ascomycota</taxon>
        <taxon>Pezizomycotina</taxon>
        <taxon>Sordariomycetes</taxon>
        <taxon>Sordariomycetidae</taxon>
        <taxon>Sordariales</taxon>
        <taxon>Chaetomiaceae</taxon>
        <taxon>Thermochaetoides</taxon>
    </lineage>
</organism>